<dbReference type="SMART" id="SM00671">
    <property type="entry name" value="SEL1"/>
    <property type="match status" value="5"/>
</dbReference>
<sequence length="223" mass="25637">MQYDLKDENQAKEYLKNVGIEYRYQCYQEKNPEGCHRLADFFESVKKEFEKAALVFKSNCDQSKYGHSCFKYGNYRVTGKGSEKDADVGVDYYLKGCEYDYVPACHNAALLLHSEKLGSTHDPERAVKLLKHGCEYKHVASCYQLSGWFLQGTKSITKDMAQAFEFSQKACDLGNCYACANLSQMYRKGEGVAQDTKQAEQYRLKAKELYDEMTQARRNITLN</sequence>
<keyword evidence="5" id="KW-1185">Reference proteome</keyword>
<evidence type="ECO:0000256" key="1">
    <source>
        <dbReference type="ARBA" id="ARBA00008486"/>
    </source>
</evidence>
<dbReference type="InterPro" id="IPR006597">
    <property type="entry name" value="Sel1-like"/>
</dbReference>
<accession>A0AAN9G983</accession>
<reference evidence="4 5" key="1">
    <citation type="submission" date="2024-02" db="EMBL/GenBank/DDBJ databases">
        <title>Chromosome-scale genome assembly of the rough periwinkle Littorina saxatilis.</title>
        <authorList>
            <person name="De Jode A."/>
            <person name="Faria R."/>
            <person name="Formenti G."/>
            <person name="Sims Y."/>
            <person name="Smith T.P."/>
            <person name="Tracey A."/>
            <person name="Wood J.M.D."/>
            <person name="Zagrodzka Z.B."/>
            <person name="Johannesson K."/>
            <person name="Butlin R.K."/>
            <person name="Leder E.H."/>
        </authorList>
    </citation>
    <scope>NUCLEOTIDE SEQUENCE [LARGE SCALE GENOMIC DNA]</scope>
    <source>
        <strain evidence="4">Snail1</strain>
        <tissue evidence="4">Muscle</tissue>
    </source>
</reference>
<dbReference type="GO" id="GO:0005758">
    <property type="term" value="C:mitochondrial intermembrane space"/>
    <property type="evidence" value="ECO:0007669"/>
    <property type="project" value="TreeGrafter"/>
</dbReference>
<evidence type="ECO:0000256" key="3">
    <source>
        <dbReference type="SAM" id="Coils"/>
    </source>
</evidence>
<dbReference type="PANTHER" id="PTHR13891:SF1">
    <property type="entry name" value="CYTOCHROME C OXIDASE ASSEMBLY FACTOR 7"/>
    <property type="match status" value="1"/>
</dbReference>
<dbReference type="AlphaFoldDB" id="A0AAN9G983"/>
<protein>
    <recommendedName>
        <fullName evidence="6">Cytochrome c oxidase assembly factor 7</fullName>
    </recommendedName>
</protein>
<keyword evidence="2" id="KW-0677">Repeat</keyword>
<evidence type="ECO:0008006" key="6">
    <source>
        <dbReference type="Google" id="ProtNLM"/>
    </source>
</evidence>
<dbReference type="EMBL" id="JBAMIC010000011">
    <property type="protein sequence ID" value="KAK7099961.1"/>
    <property type="molecule type" value="Genomic_DNA"/>
</dbReference>
<gene>
    <name evidence="4" type="ORF">V1264_022982</name>
</gene>
<evidence type="ECO:0000313" key="4">
    <source>
        <dbReference type="EMBL" id="KAK7099961.1"/>
    </source>
</evidence>
<organism evidence="4 5">
    <name type="scientific">Littorina saxatilis</name>
    <dbReference type="NCBI Taxonomy" id="31220"/>
    <lineage>
        <taxon>Eukaryota</taxon>
        <taxon>Metazoa</taxon>
        <taxon>Spiralia</taxon>
        <taxon>Lophotrochozoa</taxon>
        <taxon>Mollusca</taxon>
        <taxon>Gastropoda</taxon>
        <taxon>Caenogastropoda</taxon>
        <taxon>Littorinimorpha</taxon>
        <taxon>Littorinoidea</taxon>
        <taxon>Littorinidae</taxon>
        <taxon>Littorina</taxon>
    </lineage>
</organism>
<dbReference type="SUPFAM" id="SSF81901">
    <property type="entry name" value="HCP-like"/>
    <property type="match status" value="1"/>
</dbReference>
<evidence type="ECO:0000313" key="5">
    <source>
        <dbReference type="Proteomes" id="UP001374579"/>
    </source>
</evidence>
<proteinExistence type="inferred from homology"/>
<dbReference type="PANTHER" id="PTHR13891">
    <property type="entry name" value="CYTOCHROME C OXIDASE ASSEMBLY FACTOR 7"/>
    <property type="match status" value="1"/>
</dbReference>
<name>A0AAN9G983_9CAEN</name>
<dbReference type="Pfam" id="PF08238">
    <property type="entry name" value="Sel1"/>
    <property type="match status" value="4"/>
</dbReference>
<dbReference type="Gene3D" id="1.25.40.10">
    <property type="entry name" value="Tetratricopeptide repeat domain"/>
    <property type="match status" value="1"/>
</dbReference>
<evidence type="ECO:0000256" key="2">
    <source>
        <dbReference type="ARBA" id="ARBA00022737"/>
    </source>
</evidence>
<dbReference type="InterPro" id="IPR040239">
    <property type="entry name" value="HcpB-like"/>
</dbReference>
<dbReference type="Proteomes" id="UP001374579">
    <property type="component" value="Unassembled WGS sequence"/>
</dbReference>
<comment type="similarity">
    <text evidence="1">Belongs to the hcp beta-lactamase family.</text>
</comment>
<comment type="caution">
    <text evidence="4">The sequence shown here is derived from an EMBL/GenBank/DDBJ whole genome shotgun (WGS) entry which is preliminary data.</text>
</comment>
<dbReference type="InterPro" id="IPR011990">
    <property type="entry name" value="TPR-like_helical_dom_sf"/>
</dbReference>
<keyword evidence="3" id="KW-0175">Coiled coil</keyword>
<feature type="coiled-coil region" evidence="3">
    <location>
        <begin position="192"/>
        <end position="219"/>
    </location>
</feature>